<accession>A0A8S5LTH8</accession>
<sequence>MKGIGGNITAVIQTCTSTMNDIGEQVQAWADAQTIKGWLDLSAGDSKYTTYNAKIQESTHIFIADYVVLASGINAENSRMVVNSKVYDILLIDNPMEMGSGSQLEIYLKYTGGQ</sequence>
<dbReference type="Gene3D" id="2.40.10.270">
    <property type="entry name" value="Bacteriophage SPP1 head-tail adaptor protein"/>
    <property type="match status" value="1"/>
</dbReference>
<dbReference type="InterPro" id="IPR038666">
    <property type="entry name" value="SSP1_head-tail_sf"/>
</dbReference>
<organism evidence="1">
    <name type="scientific">Myoviridae sp. ct25F5</name>
    <dbReference type="NCBI Taxonomy" id="2826604"/>
    <lineage>
        <taxon>Viruses</taxon>
        <taxon>Duplodnaviria</taxon>
        <taxon>Heunggongvirae</taxon>
        <taxon>Uroviricota</taxon>
        <taxon>Caudoviricetes</taxon>
    </lineage>
</organism>
<name>A0A8S5LTH8_9CAUD</name>
<protein>
    <submittedName>
        <fullName evidence="1">Head tail adaptor</fullName>
    </submittedName>
</protein>
<dbReference type="EMBL" id="BK014731">
    <property type="protein sequence ID" value="DAD73168.1"/>
    <property type="molecule type" value="Genomic_DNA"/>
</dbReference>
<proteinExistence type="predicted"/>
<evidence type="ECO:0000313" key="1">
    <source>
        <dbReference type="EMBL" id="DAD73168.1"/>
    </source>
</evidence>
<reference evidence="1" key="1">
    <citation type="journal article" date="2021" name="Proc. Natl. Acad. Sci. U.S.A.">
        <title>A Catalog of Tens of Thousands of Viruses from Human Metagenomes Reveals Hidden Associations with Chronic Diseases.</title>
        <authorList>
            <person name="Tisza M.J."/>
            <person name="Buck C.B."/>
        </authorList>
    </citation>
    <scope>NUCLEOTIDE SEQUENCE</scope>
    <source>
        <strain evidence="1">Ct25F5</strain>
    </source>
</reference>